<reference evidence="2 3" key="1">
    <citation type="submission" date="2018-09" db="EMBL/GenBank/DDBJ databases">
        <title>Genome Sequence of Paenibacillus lautus Strain E7593-69, Azo Dye-Degrading Bacteria, Isolated from Commercial Tattoo Inks.</title>
        <authorList>
            <person name="Nho S.W."/>
            <person name="Kim S.-J."/>
            <person name="Kweon O."/>
            <person name="Cerniglia C.E."/>
        </authorList>
    </citation>
    <scope>NUCLEOTIDE SEQUENCE [LARGE SCALE GENOMIC DNA]</scope>
    <source>
        <strain evidence="2 3">E7593-69</strain>
    </source>
</reference>
<dbReference type="KEGG" id="plw:D5F53_13840"/>
<accession>A0A385TNQ2</accession>
<dbReference type="Gene3D" id="3.10.180.10">
    <property type="entry name" value="2,3-Dihydroxybiphenyl 1,2-Dioxygenase, domain 1"/>
    <property type="match status" value="1"/>
</dbReference>
<protein>
    <submittedName>
        <fullName evidence="2">VOC family protein</fullName>
    </submittedName>
</protein>
<gene>
    <name evidence="2" type="ORF">D5F53_13840</name>
</gene>
<dbReference type="CDD" id="cd06588">
    <property type="entry name" value="PhnB_like"/>
    <property type="match status" value="1"/>
</dbReference>
<evidence type="ECO:0000259" key="1">
    <source>
        <dbReference type="Pfam" id="PF06983"/>
    </source>
</evidence>
<dbReference type="Pfam" id="PF06983">
    <property type="entry name" value="3-dmu-9_3-mt"/>
    <property type="match status" value="1"/>
</dbReference>
<sequence>MEVQVTPYIMLDGGAREAIAFYEQALDAKVVFKQTFREAGQVVSEEERDRVAHSVLKIGGTDLLVADTDPGVRFAPGKQVNICITIADKEKAQKYYEALKEGGQVDHPLQEVYFSPAYGMVTDKFGVTFQIFTKRA</sequence>
<dbReference type="InterPro" id="IPR029068">
    <property type="entry name" value="Glyas_Bleomycin-R_OHBP_Dase"/>
</dbReference>
<dbReference type="InterPro" id="IPR028973">
    <property type="entry name" value="PhnB-like"/>
</dbReference>
<name>A0A385TNQ2_PAELA</name>
<evidence type="ECO:0000313" key="2">
    <source>
        <dbReference type="EMBL" id="AYB44304.1"/>
    </source>
</evidence>
<organism evidence="2 3">
    <name type="scientific">Paenibacillus lautus</name>
    <name type="common">Bacillus lautus</name>
    <dbReference type="NCBI Taxonomy" id="1401"/>
    <lineage>
        <taxon>Bacteria</taxon>
        <taxon>Bacillati</taxon>
        <taxon>Bacillota</taxon>
        <taxon>Bacilli</taxon>
        <taxon>Bacillales</taxon>
        <taxon>Paenibacillaceae</taxon>
        <taxon>Paenibacillus</taxon>
    </lineage>
</organism>
<dbReference type="SUPFAM" id="SSF54593">
    <property type="entry name" value="Glyoxalase/Bleomycin resistance protein/Dihydroxybiphenyl dioxygenase"/>
    <property type="match status" value="1"/>
</dbReference>
<evidence type="ECO:0000313" key="3">
    <source>
        <dbReference type="Proteomes" id="UP000266552"/>
    </source>
</evidence>
<feature type="domain" description="PhnB-like" evidence="1">
    <location>
        <begin position="4"/>
        <end position="131"/>
    </location>
</feature>
<dbReference type="PANTHER" id="PTHR33990">
    <property type="entry name" value="PROTEIN YJDN-RELATED"/>
    <property type="match status" value="1"/>
</dbReference>
<dbReference type="PANTHER" id="PTHR33990:SF1">
    <property type="entry name" value="PROTEIN YJDN"/>
    <property type="match status" value="1"/>
</dbReference>
<dbReference type="AlphaFoldDB" id="A0A385TNQ2"/>
<keyword evidence="3" id="KW-1185">Reference proteome</keyword>
<dbReference type="RefSeq" id="WP_119848205.1">
    <property type="nucleotide sequence ID" value="NZ_CP032412.1"/>
</dbReference>
<dbReference type="EMBL" id="CP032412">
    <property type="protein sequence ID" value="AYB44304.1"/>
    <property type="molecule type" value="Genomic_DNA"/>
</dbReference>
<dbReference type="Proteomes" id="UP000266552">
    <property type="component" value="Chromosome"/>
</dbReference>
<proteinExistence type="predicted"/>